<gene>
    <name evidence="7" type="ORF">NEF87_005054</name>
</gene>
<keyword evidence="3" id="KW-0347">Helicase</keyword>
<feature type="domain" description="Helicase ATP-binding" evidence="5">
    <location>
        <begin position="40"/>
        <end position="210"/>
    </location>
</feature>
<evidence type="ECO:0000256" key="1">
    <source>
        <dbReference type="ARBA" id="ARBA00022741"/>
    </source>
</evidence>
<reference evidence="7" key="1">
    <citation type="submission" date="2022-09" db="EMBL/GenBank/DDBJ databases">
        <title>Actin cytoskeleton and complex cell architecture in an #Asgard archaeon.</title>
        <authorList>
            <person name="Ponce Toledo R.I."/>
            <person name="Schleper C."/>
            <person name="Rodrigues Oliveira T."/>
            <person name="Wollweber F."/>
            <person name="Xu J."/>
            <person name="Rittmann S."/>
            <person name="Klingl A."/>
            <person name="Pilhofer M."/>
        </authorList>
    </citation>
    <scope>NUCLEOTIDE SEQUENCE</scope>
    <source>
        <strain evidence="7">B-35</strain>
    </source>
</reference>
<keyword evidence="8" id="KW-1185">Reference proteome</keyword>
<dbReference type="PANTHER" id="PTHR47961:SF10">
    <property type="entry name" value="ATP-DEPENDENT DNA HELICASE HEL308"/>
    <property type="match status" value="1"/>
</dbReference>
<dbReference type="Proteomes" id="UP001208689">
    <property type="component" value="Chromosome"/>
</dbReference>
<dbReference type="InterPro" id="IPR001650">
    <property type="entry name" value="Helicase_C-like"/>
</dbReference>
<dbReference type="Pfam" id="PF00271">
    <property type="entry name" value="Helicase_C"/>
    <property type="match status" value="1"/>
</dbReference>
<dbReference type="PANTHER" id="PTHR47961">
    <property type="entry name" value="DNA POLYMERASE THETA, PUTATIVE (AFU_ORTHOLOGUE AFUA_1G05260)-RELATED"/>
    <property type="match status" value="1"/>
</dbReference>
<keyword evidence="2" id="KW-0378">Hydrolase</keyword>
<dbReference type="SMART" id="SM00487">
    <property type="entry name" value="DEXDc"/>
    <property type="match status" value="1"/>
</dbReference>
<dbReference type="PROSITE" id="PS51194">
    <property type="entry name" value="HELICASE_CTER"/>
    <property type="match status" value="1"/>
</dbReference>
<evidence type="ECO:0000256" key="4">
    <source>
        <dbReference type="ARBA" id="ARBA00022840"/>
    </source>
</evidence>
<dbReference type="InterPro" id="IPR011545">
    <property type="entry name" value="DEAD/DEAH_box_helicase_dom"/>
</dbReference>
<feature type="domain" description="Helicase C-terminal" evidence="6">
    <location>
        <begin position="238"/>
        <end position="459"/>
    </location>
</feature>
<evidence type="ECO:0000256" key="2">
    <source>
        <dbReference type="ARBA" id="ARBA00022801"/>
    </source>
</evidence>
<evidence type="ECO:0000259" key="6">
    <source>
        <dbReference type="PROSITE" id="PS51194"/>
    </source>
</evidence>
<organism evidence="7 8">
    <name type="scientific">Candidatus Lokiarchaeum ossiferum</name>
    <dbReference type="NCBI Taxonomy" id="2951803"/>
    <lineage>
        <taxon>Archaea</taxon>
        <taxon>Promethearchaeati</taxon>
        <taxon>Promethearchaeota</taxon>
        <taxon>Promethearchaeia</taxon>
        <taxon>Promethearchaeales</taxon>
        <taxon>Promethearchaeaceae</taxon>
        <taxon>Candidatus Lokiarchaeum</taxon>
    </lineage>
</organism>
<dbReference type="SUPFAM" id="SSF158702">
    <property type="entry name" value="Sec63 N-terminal domain-like"/>
    <property type="match status" value="1"/>
</dbReference>
<accession>A0ABY6I1T7</accession>
<dbReference type="SMART" id="SM00490">
    <property type="entry name" value="HELICc"/>
    <property type="match status" value="1"/>
</dbReference>
<dbReference type="EMBL" id="CP104013">
    <property type="protein sequence ID" value="UYP48769.1"/>
    <property type="molecule type" value="Genomic_DNA"/>
</dbReference>
<evidence type="ECO:0000313" key="7">
    <source>
        <dbReference type="EMBL" id="UYP48769.1"/>
    </source>
</evidence>
<name>A0ABY6I1T7_9ARCH</name>
<dbReference type="InterPro" id="IPR014001">
    <property type="entry name" value="Helicase_ATP-bd"/>
</dbReference>
<evidence type="ECO:0000259" key="5">
    <source>
        <dbReference type="PROSITE" id="PS51192"/>
    </source>
</evidence>
<protein>
    <recommendedName>
        <fullName evidence="9">DEAD/DEAH box helicase</fullName>
    </recommendedName>
</protein>
<dbReference type="CDD" id="cd18795">
    <property type="entry name" value="SF2_C_Ski2"/>
    <property type="match status" value="1"/>
</dbReference>
<dbReference type="Gene3D" id="3.40.50.300">
    <property type="entry name" value="P-loop containing nucleotide triphosphate hydrolases"/>
    <property type="match status" value="2"/>
</dbReference>
<evidence type="ECO:0008006" key="9">
    <source>
        <dbReference type="Google" id="ProtNLM"/>
    </source>
</evidence>
<dbReference type="InterPro" id="IPR050474">
    <property type="entry name" value="Hel308_SKI2-like"/>
</dbReference>
<evidence type="ECO:0000313" key="8">
    <source>
        <dbReference type="Proteomes" id="UP001208689"/>
    </source>
</evidence>
<keyword evidence="4" id="KW-0067">ATP-binding</keyword>
<dbReference type="Pfam" id="PF00270">
    <property type="entry name" value="DEAD"/>
    <property type="match status" value="1"/>
</dbReference>
<keyword evidence="1" id="KW-0547">Nucleotide-binding</keyword>
<evidence type="ECO:0000256" key="3">
    <source>
        <dbReference type="ARBA" id="ARBA00022806"/>
    </source>
</evidence>
<proteinExistence type="predicted"/>
<dbReference type="PROSITE" id="PS51192">
    <property type="entry name" value="HELICASE_ATP_BIND_1"/>
    <property type="match status" value="1"/>
</dbReference>
<dbReference type="InterPro" id="IPR027417">
    <property type="entry name" value="P-loop_NTPase"/>
</dbReference>
<sequence>MANSDLETVLRNFNFPSKAIRCLHNSGLHSLRKIQYQSINKGLFDDYSFLISTPSGSGKTLIGELAAINTILTSNRSALYLVPLKALATEKYHTFNQIYQSLNLKIEMAIGDQDISYTDLNSADLLIMTYEKFDSYLRSNGHFDWINTITTIIIDEIHILGEKKRGPRLENLILRIYRLKFPPQLIYLSATIANPAAIVNWFNFLEIKYRQRKIRAIYEDIRPIPLNYIIRHSHNKFNLIALICQKNLEENGQILIFTNSRKDTMNLCEELIQNSAIKLMLEINHPSQTKFSPNKTKWENISPEIRQIIAHGIAYHHAGLNSYERTFIENHFLEGKIKILCTTNTLSAGINTPARTVIIKDILLYHSLNSNLNESTSNRQRFEKKPMNKNLFHQICGRAGRPGFDSKGMVYILAKNVEERVFIEDFYFQRSKNNQLVPKYELLKSSLPKNIDLLQEMVLLKAFETENFTIQHFIDFIQDSLMWYQMEDKNVPIDAYLQLSPLNYLALLKTITSKQQIILLKQLNISIKFLKFIPMDYLDLEIEISIKHESNLEKMLSNNKEKHLVLNNDISKQISQMKKNISPVKIHFSLKKGIICNCNLCKKSRWRTKQDLHRNFMSKYCIYVSTTIYTFKFILDSVYEKKTLPQSIHLSENSYKDQIMENLNQFELFFNKTIFSGTIIDDLLRFRVIQGTDNVLKTYTCTKLGKIGLQNYLVPRIVSEIAIKFTDVFQNENDVNFQTIFPIFEEILKKQNKKIFSNFKETIQLWINEAPIEEILLNINSQENNRRIYISDFYSIIESLTRLIKFADDYLQVFYPKFNRKDLNCAYFRIKYGIKEELIPWLEIFKNEDPRVFRNFIDGGVKTPEEFLTSSPQKLEKIGVFNKNKIRELQLLGFSKN</sequence>
<dbReference type="SUPFAM" id="SSF52540">
    <property type="entry name" value="P-loop containing nucleoside triphosphate hydrolases"/>
    <property type="match status" value="1"/>
</dbReference>